<comment type="caution">
    <text evidence="2">The sequence shown here is derived from an EMBL/GenBank/DDBJ whole genome shotgun (WGS) entry which is preliminary data.</text>
</comment>
<dbReference type="AlphaFoldDB" id="A0AAW1N7Z3"/>
<proteinExistence type="predicted"/>
<gene>
    <name evidence="2" type="ORF">QE152_g1054</name>
</gene>
<feature type="region of interest" description="Disordered" evidence="1">
    <location>
        <begin position="51"/>
        <end position="70"/>
    </location>
</feature>
<dbReference type="Proteomes" id="UP001458880">
    <property type="component" value="Unassembled WGS sequence"/>
</dbReference>
<accession>A0AAW1N7Z3</accession>
<protein>
    <submittedName>
        <fullName evidence="2">Uncharacterized protein</fullName>
    </submittedName>
</protein>
<name>A0AAW1N7Z3_POPJA</name>
<evidence type="ECO:0000313" key="2">
    <source>
        <dbReference type="EMBL" id="KAK9754561.1"/>
    </source>
</evidence>
<sequence length="85" mass="9573">MGKVYIIKTTRASFSQDTLAQARNNINSHEMGLNEASCEYRISSRKPRRYLKSESSIVKPSSGQRPELGLGHEKTRCGYQIIGKI</sequence>
<feature type="compositionally biased region" description="Polar residues" evidence="1">
    <location>
        <begin position="53"/>
        <end position="64"/>
    </location>
</feature>
<organism evidence="2 3">
    <name type="scientific">Popillia japonica</name>
    <name type="common">Japanese beetle</name>
    <dbReference type="NCBI Taxonomy" id="7064"/>
    <lineage>
        <taxon>Eukaryota</taxon>
        <taxon>Metazoa</taxon>
        <taxon>Ecdysozoa</taxon>
        <taxon>Arthropoda</taxon>
        <taxon>Hexapoda</taxon>
        <taxon>Insecta</taxon>
        <taxon>Pterygota</taxon>
        <taxon>Neoptera</taxon>
        <taxon>Endopterygota</taxon>
        <taxon>Coleoptera</taxon>
        <taxon>Polyphaga</taxon>
        <taxon>Scarabaeiformia</taxon>
        <taxon>Scarabaeidae</taxon>
        <taxon>Rutelinae</taxon>
        <taxon>Popillia</taxon>
    </lineage>
</organism>
<keyword evidence="3" id="KW-1185">Reference proteome</keyword>
<evidence type="ECO:0000313" key="3">
    <source>
        <dbReference type="Proteomes" id="UP001458880"/>
    </source>
</evidence>
<evidence type="ECO:0000256" key="1">
    <source>
        <dbReference type="SAM" id="MobiDB-lite"/>
    </source>
</evidence>
<reference evidence="2 3" key="1">
    <citation type="journal article" date="2024" name="BMC Genomics">
        <title>De novo assembly and annotation of Popillia japonica's genome with initial clues to its potential as an invasive pest.</title>
        <authorList>
            <person name="Cucini C."/>
            <person name="Boschi S."/>
            <person name="Funari R."/>
            <person name="Cardaioli E."/>
            <person name="Iannotti N."/>
            <person name="Marturano G."/>
            <person name="Paoli F."/>
            <person name="Bruttini M."/>
            <person name="Carapelli A."/>
            <person name="Frati F."/>
            <person name="Nardi F."/>
        </authorList>
    </citation>
    <scope>NUCLEOTIDE SEQUENCE [LARGE SCALE GENOMIC DNA]</scope>
    <source>
        <strain evidence="2">DMR45628</strain>
    </source>
</reference>
<dbReference type="EMBL" id="JASPKY010000006">
    <property type="protein sequence ID" value="KAK9754561.1"/>
    <property type="molecule type" value="Genomic_DNA"/>
</dbReference>